<dbReference type="Proteomes" id="UP000008066">
    <property type="component" value="Unassembled WGS sequence"/>
</dbReference>
<name>G0S973_CHATD</name>
<keyword evidence="3" id="KW-1185">Reference proteome</keyword>
<gene>
    <name evidence="2" type="ORF">CTHT_0044800</name>
</gene>
<feature type="compositionally biased region" description="Basic and acidic residues" evidence="1">
    <location>
        <begin position="95"/>
        <end position="107"/>
    </location>
</feature>
<feature type="compositionally biased region" description="Pro residues" evidence="1">
    <location>
        <begin position="150"/>
        <end position="160"/>
    </location>
</feature>
<dbReference type="EMBL" id="GL988043">
    <property type="protein sequence ID" value="EGS19984.1"/>
    <property type="molecule type" value="Genomic_DNA"/>
</dbReference>
<sequence length="277" mass="31051">MPSQLLNETILRHGVPFAALSLLLGPLLSQDQPEAAAKPLTETQQPPSDVSAVGSRLRHVHVHLRLSDPLFLASEWRGHAGNHGLQVVDEGMEERWDFHPPPREGRPSPHSRAQPQAGSERDTETQTQTETETQTETDVSELVTLTSSPRPSPTPTPSPPRVSTSPWARRPQRVSRLRAQPAPLPIPITGPHRPLTHRLQSQRTRPSSPLLPRHDLSALISAVEARAEAYVRSRFSDLDWDADENQDENGGNENRNWLPEEWRELVGWRDWDLPEGC</sequence>
<dbReference type="RefSeq" id="XP_006694869.1">
    <property type="nucleotide sequence ID" value="XM_006694806.1"/>
</dbReference>
<organism evidence="3">
    <name type="scientific">Chaetomium thermophilum (strain DSM 1495 / CBS 144.50 / IMI 039719)</name>
    <name type="common">Thermochaetoides thermophila</name>
    <dbReference type="NCBI Taxonomy" id="759272"/>
    <lineage>
        <taxon>Eukaryota</taxon>
        <taxon>Fungi</taxon>
        <taxon>Dikarya</taxon>
        <taxon>Ascomycota</taxon>
        <taxon>Pezizomycotina</taxon>
        <taxon>Sordariomycetes</taxon>
        <taxon>Sordariomycetidae</taxon>
        <taxon>Sordariales</taxon>
        <taxon>Chaetomiaceae</taxon>
        <taxon>Thermochaetoides</taxon>
    </lineage>
</organism>
<dbReference type="GeneID" id="18258518"/>
<evidence type="ECO:0000313" key="3">
    <source>
        <dbReference type="Proteomes" id="UP000008066"/>
    </source>
</evidence>
<reference evidence="2 3" key="1">
    <citation type="journal article" date="2011" name="Cell">
        <title>Insight into structure and assembly of the nuclear pore complex by utilizing the genome of a eukaryotic thermophile.</title>
        <authorList>
            <person name="Amlacher S."/>
            <person name="Sarges P."/>
            <person name="Flemming D."/>
            <person name="van Noort V."/>
            <person name="Kunze R."/>
            <person name="Devos D.P."/>
            <person name="Arumugam M."/>
            <person name="Bork P."/>
            <person name="Hurt E."/>
        </authorList>
    </citation>
    <scope>NUCLEOTIDE SEQUENCE [LARGE SCALE GENOMIC DNA]</scope>
    <source>
        <strain evidence="3">DSM 1495 / CBS 144.50 / IMI 039719</strain>
    </source>
</reference>
<feature type="region of interest" description="Disordered" evidence="1">
    <location>
        <begin position="95"/>
        <end position="194"/>
    </location>
</feature>
<dbReference type="KEGG" id="cthr:CTHT_0044800"/>
<protein>
    <submittedName>
        <fullName evidence="2">Uncharacterized protein</fullName>
    </submittedName>
</protein>
<dbReference type="AlphaFoldDB" id="G0S973"/>
<evidence type="ECO:0000256" key="1">
    <source>
        <dbReference type="SAM" id="MobiDB-lite"/>
    </source>
</evidence>
<evidence type="ECO:0000313" key="2">
    <source>
        <dbReference type="EMBL" id="EGS19984.1"/>
    </source>
</evidence>
<feature type="compositionally biased region" description="Low complexity" evidence="1">
    <location>
        <begin position="140"/>
        <end position="149"/>
    </location>
</feature>
<accession>G0S973</accession>
<proteinExistence type="predicted"/>
<dbReference type="HOGENOM" id="CLU_1004728_0_0_1"/>